<dbReference type="Proteomes" id="UP000694391">
    <property type="component" value="Unplaced"/>
</dbReference>
<protein>
    <recommendedName>
        <fullName evidence="1">KRAB domain-containing protein</fullName>
    </recommendedName>
</protein>
<dbReference type="GeneTree" id="ENSGT00990000207633"/>
<keyword evidence="3" id="KW-1185">Reference proteome</keyword>
<dbReference type="PROSITE" id="PS50805">
    <property type="entry name" value="KRAB"/>
    <property type="match status" value="1"/>
</dbReference>
<dbReference type="SMART" id="SM00349">
    <property type="entry name" value="KRAB"/>
    <property type="match status" value="1"/>
</dbReference>
<dbReference type="InterPro" id="IPR001909">
    <property type="entry name" value="KRAB"/>
</dbReference>
<dbReference type="GO" id="GO:0006355">
    <property type="term" value="P:regulation of DNA-templated transcription"/>
    <property type="evidence" value="ECO:0007669"/>
    <property type="project" value="InterPro"/>
</dbReference>
<evidence type="ECO:0000313" key="3">
    <source>
        <dbReference type="Proteomes" id="UP000694391"/>
    </source>
</evidence>
<sequence>MLENYSHLVSVGCQVTKPAVISRLEQGQEPWMEEEEILRWSFPEQNFGYVFVSDLEMPYITHATYTYHTSIHDCCSFPGFKRKTYPVFIYSFIQPHHSHLRPALLSFSLEASVTLSPMVMKQTSSCFHGLVDGPYFKITSLCHSFYFSDLFLYCEML</sequence>
<reference evidence="2" key="2">
    <citation type="submission" date="2025-09" db="UniProtKB">
        <authorList>
            <consortium name="Ensembl"/>
        </authorList>
    </citation>
    <scope>IDENTIFICATION</scope>
</reference>
<feature type="domain" description="KRAB" evidence="1">
    <location>
        <begin position="1"/>
        <end position="43"/>
    </location>
</feature>
<dbReference type="InterPro" id="IPR036051">
    <property type="entry name" value="KRAB_dom_sf"/>
</dbReference>
<evidence type="ECO:0000259" key="1">
    <source>
        <dbReference type="PROSITE" id="PS50805"/>
    </source>
</evidence>
<organism evidence="2 3">
    <name type="scientific">Canis lupus dingo</name>
    <name type="common">dingo</name>
    <dbReference type="NCBI Taxonomy" id="286419"/>
    <lineage>
        <taxon>Eukaryota</taxon>
        <taxon>Metazoa</taxon>
        <taxon>Chordata</taxon>
        <taxon>Craniata</taxon>
        <taxon>Vertebrata</taxon>
        <taxon>Euteleostomi</taxon>
        <taxon>Mammalia</taxon>
        <taxon>Eutheria</taxon>
        <taxon>Laurasiatheria</taxon>
        <taxon>Carnivora</taxon>
        <taxon>Caniformia</taxon>
        <taxon>Canidae</taxon>
        <taxon>Canis</taxon>
    </lineage>
</organism>
<dbReference type="Ensembl" id="ENSCAFT00020025145.1">
    <property type="protein sequence ID" value="ENSCAFP00020021715.1"/>
    <property type="gene ID" value="ENSCAFG00020017164.1"/>
</dbReference>
<dbReference type="SUPFAM" id="SSF109640">
    <property type="entry name" value="KRAB domain (Kruppel-associated box)"/>
    <property type="match status" value="1"/>
</dbReference>
<reference evidence="2" key="1">
    <citation type="submission" date="2025-08" db="UniProtKB">
        <authorList>
            <consortium name="Ensembl"/>
        </authorList>
    </citation>
    <scope>IDENTIFICATION</scope>
</reference>
<evidence type="ECO:0000313" key="2">
    <source>
        <dbReference type="Ensembl" id="ENSCAFP00020021715.1"/>
    </source>
</evidence>
<name>A0A8C0L054_CANLU</name>
<accession>A0A8C0L054</accession>
<proteinExistence type="predicted"/>
<dbReference type="AlphaFoldDB" id="A0A8C0L054"/>